<feature type="region of interest" description="Disordered" evidence="1">
    <location>
        <begin position="31"/>
        <end position="50"/>
    </location>
</feature>
<evidence type="ECO:0000313" key="3">
    <source>
        <dbReference type="Proteomes" id="UP000197138"/>
    </source>
</evidence>
<proteinExistence type="predicted"/>
<comment type="caution">
    <text evidence="2">The sequence shown here is derived from an EMBL/GenBank/DDBJ whole genome shotgun (WGS) entry which is preliminary data.</text>
</comment>
<evidence type="ECO:0000313" key="2">
    <source>
        <dbReference type="EMBL" id="OWM74206.1"/>
    </source>
</evidence>
<reference evidence="3" key="1">
    <citation type="journal article" date="2017" name="Plant J.">
        <title>The pomegranate (Punica granatum L.) genome and the genomics of punicalagin biosynthesis.</title>
        <authorList>
            <person name="Qin G."/>
            <person name="Xu C."/>
            <person name="Ming R."/>
            <person name="Tang H."/>
            <person name="Guyot R."/>
            <person name="Kramer E.M."/>
            <person name="Hu Y."/>
            <person name="Yi X."/>
            <person name="Qi Y."/>
            <person name="Xu X."/>
            <person name="Gao Z."/>
            <person name="Pan H."/>
            <person name="Jian J."/>
            <person name="Tian Y."/>
            <person name="Yue Z."/>
            <person name="Xu Y."/>
        </authorList>
    </citation>
    <scope>NUCLEOTIDE SEQUENCE [LARGE SCALE GENOMIC DNA]</scope>
    <source>
        <strain evidence="3">cv. Dabenzi</strain>
    </source>
</reference>
<evidence type="ECO:0000256" key="1">
    <source>
        <dbReference type="SAM" id="MobiDB-lite"/>
    </source>
</evidence>
<protein>
    <submittedName>
        <fullName evidence="2">Uncharacterized protein</fullName>
    </submittedName>
</protein>
<dbReference type="EMBL" id="MTKT01003794">
    <property type="protein sequence ID" value="OWM74206.1"/>
    <property type="molecule type" value="Genomic_DNA"/>
</dbReference>
<dbReference type="Proteomes" id="UP000197138">
    <property type="component" value="Unassembled WGS sequence"/>
</dbReference>
<organism evidence="2 3">
    <name type="scientific">Punica granatum</name>
    <name type="common">Pomegranate</name>
    <dbReference type="NCBI Taxonomy" id="22663"/>
    <lineage>
        <taxon>Eukaryota</taxon>
        <taxon>Viridiplantae</taxon>
        <taxon>Streptophyta</taxon>
        <taxon>Embryophyta</taxon>
        <taxon>Tracheophyta</taxon>
        <taxon>Spermatophyta</taxon>
        <taxon>Magnoliopsida</taxon>
        <taxon>eudicotyledons</taxon>
        <taxon>Gunneridae</taxon>
        <taxon>Pentapetalae</taxon>
        <taxon>rosids</taxon>
        <taxon>malvids</taxon>
        <taxon>Myrtales</taxon>
        <taxon>Lythraceae</taxon>
        <taxon>Punica</taxon>
    </lineage>
</organism>
<sequence length="100" mass="11306">MSIKFRKKNPLSAYVTWKCYPNIANMEVGWQSAGPNGHPEPPFPSKTQRPLHFSPSLPSFSIIHLNDSIKTLISHNWRSAERDVGNGDLLKGATRCCYHK</sequence>
<name>A0A218WNI8_PUNGR</name>
<gene>
    <name evidence="2" type="ORF">CDL15_Pgr008519</name>
</gene>
<accession>A0A218WNI8</accession>
<dbReference type="AlphaFoldDB" id="A0A218WNI8"/>